<evidence type="ECO:0000313" key="5">
    <source>
        <dbReference type="Proteomes" id="UP000716322"/>
    </source>
</evidence>
<sequence>MKKIVLYFLLLLLLGTVVYAGAIGLRGGDVELRGTVLSRGPIGSYVSAAGTVISRDELTINSPVGGRLSDVMVNEGDDIGAGHLLAKFDAREQAVAIEKLASTLRSAKERSEFAVRDLESLRRVYQVGGESRRAVEDAELRVATLREERTMAEQNLRQAQLETEKLTLTAPKRSVVTARLARPGVWVRAGDPLFKLAPIDTREIEAKLDASDSAIAVVGKVVTVSSDAYPDKTWQETITWVSPSTSKEGAANNLSARISLGTHAPHLALGQQVDVKLTVASENNALLLPSNAIISNQGQAKVAVLEGGRIHWKPVTTGVESVSMTEIKSGLTLGEKVVVPEGRALREGDRARFASDVR</sequence>
<organism evidence="4 5">
    <name type="scientific">Telluria antibiotica</name>
    <dbReference type="NCBI Taxonomy" id="2717319"/>
    <lineage>
        <taxon>Bacteria</taxon>
        <taxon>Pseudomonadati</taxon>
        <taxon>Pseudomonadota</taxon>
        <taxon>Betaproteobacteria</taxon>
        <taxon>Burkholderiales</taxon>
        <taxon>Oxalobacteraceae</taxon>
        <taxon>Telluria group</taxon>
        <taxon>Telluria</taxon>
    </lineage>
</organism>
<protein>
    <submittedName>
        <fullName evidence="4">Efflux RND transporter periplasmic adaptor subunit</fullName>
    </submittedName>
</protein>
<dbReference type="PANTHER" id="PTHR30469:SF15">
    <property type="entry name" value="HLYD FAMILY OF SECRETION PROTEINS"/>
    <property type="match status" value="1"/>
</dbReference>
<dbReference type="NCBIfam" id="TIGR01730">
    <property type="entry name" value="RND_mfp"/>
    <property type="match status" value="1"/>
</dbReference>
<dbReference type="InterPro" id="IPR058627">
    <property type="entry name" value="MdtA-like_C"/>
</dbReference>
<dbReference type="Gene3D" id="2.40.30.170">
    <property type="match status" value="1"/>
</dbReference>
<dbReference type="Gene3D" id="2.40.50.100">
    <property type="match status" value="1"/>
</dbReference>
<comment type="similarity">
    <text evidence="1">Belongs to the membrane fusion protein (MFP) (TC 8.A.1) family.</text>
</comment>
<dbReference type="Pfam" id="PF25967">
    <property type="entry name" value="RND-MFP_C"/>
    <property type="match status" value="1"/>
</dbReference>
<dbReference type="PANTHER" id="PTHR30469">
    <property type="entry name" value="MULTIDRUG RESISTANCE PROTEIN MDTA"/>
    <property type="match status" value="1"/>
</dbReference>
<dbReference type="Gene3D" id="2.40.420.20">
    <property type="match status" value="1"/>
</dbReference>
<evidence type="ECO:0000259" key="3">
    <source>
        <dbReference type="Pfam" id="PF25967"/>
    </source>
</evidence>
<dbReference type="SUPFAM" id="SSF111369">
    <property type="entry name" value="HlyD-like secretion proteins"/>
    <property type="match status" value="1"/>
</dbReference>
<dbReference type="EMBL" id="JAAQOM010000027">
    <property type="protein sequence ID" value="NIA57743.1"/>
    <property type="molecule type" value="Genomic_DNA"/>
</dbReference>
<dbReference type="Proteomes" id="UP000716322">
    <property type="component" value="Unassembled WGS sequence"/>
</dbReference>
<evidence type="ECO:0000313" key="4">
    <source>
        <dbReference type="EMBL" id="NIA57743.1"/>
    </source>
</evidence>
<evidence type="ECO:0000256" key="2">
    <source>
        <dbReference type="SAM" id="Coils"/>
    </source>
</evidence>
<accession>A0ABX0PJV9</accession>
<name>A0ABX0PJV9_9BURK</name>
<feature type="domain" description="Multidrug resistance protein MdtA-like C-terminal permuted SH3" evidence="3">
    <location>
        <begin position="284"/>
        <end position="340"/>
    </location>
</feature>
<proteinExistence type="inferred from homology"/>
<dbReference type="InterPro" id="IPR006143">
    <property type="entry name" value="RND_pump_MFP"/>
</dbReference>
<keyword evidence="5" id="KW-1185">Reference proteome</keyword>
<dbReference type="RefSeq" id="WP_166864917.1">
    <property type="nucleotide sequence ID" value="NZ_JAAQOM010000027.1"/>
</dbReference>
<evidence type="ECO:0000256" key="1">
    <source>
        <dbReference type="ARBA" id="ARBA00009477"/>
    </source>
</evidence>
<feature type="coiled-coil region" evidence="2">
    <location>
        <begin position="104"/>
        <end position="162"/>
    </location>
</feature>
<dbReference type="Gene3D" id="1.10.287.470">
    <property type="entry name" value="Helix hairpin bin"/>
    <property type="match status" value="1"/>
</dbReference>
<keyword evidence="2" id="KW-0175">Coiled coil</keyword>
<gene>
    <name evidence="4" type="ORF">HAV22_29365</name>
</gene>
<reference evidence="4 5" key="1">
    <citation type="submission" date="2020-03" db="EMBL/GenBank/DDBJ databases">
        <title>Genome sequence of strain Massilia sp. TW-1.</title>
        <authorList>
            <person name="Chaudhary D.K."/>
        </authorList>
    </citation>
    <scope>NUCLEOTIDE SEQUENCE [LARGE SCALE GENOMIC DNA]</scope>
    <source>
        <strain evidence="4 5">TW-1</strain>
    </source>
</reference>
<comment type="caution">
    <text evidence="4">The sequence shown here is derived from an EMBL/GenBank/DDBJ whole genome shotgun (WGS) entry which is preliminary data.</text>
</comment>